<proteinExistence type="predicted"/>
<dbReference type="PANTHER" id="PTHR43312">
    <property type="entry name" value="D-THREO-ALDOSE 1-DEHYDROGENASE"/>
    <property type="match status" value="1"/>
</dbReference>
<accession>A0ABZ2LLG9</accession>
<dbReference type="Proteomes" id="UP001374803">
    <property type="component" value="Chromosome"/>
</dbReference>
<keyword evidence="3" id="KW-1185">Reference proteome</keyword>
<dbReference type="EMBL" id="CP089983">
    <property type="protein sequence ID" value="WXB10738.1"/>
    <property type="molecule type" value="Genomic_DNA"/>
</dbReference>
<dbReference type="Pfam" id="PF00248">
    <property type="entry name" value="Aldo_ket_red"/>
    <property type="match status" value="1"/>
</dbReference>
<dbReference type="PANTHER" id="PTHR43312:SF1">
    <property type="entry name" value="NADP-DEPENDENT OXIDOREDUCTASE DOMAIN-CONTAINING PROTEIN"/>
    <property type="match status" value="1"/>
</dbReference>
<organism evidence="2 3">
    <name type="scientific">Pendulispora rubella</name>
    <dbReference type="NCBI Taxonomy" id="2741070"/>
    <lineage>
        <taxon>Bacteria</taxon>
        <taxon>Pseudomonadati</taxon>
        <taxon>Myxococcota</taxon>
        <taxon>Myxococcia</taxon>
        <taxon>Myxococcales</taxon>
        <taxon>Sorangiineae</taxon>
        <taxon>Pendulisporaceae</taxon>
        <taxon>Pendulispora</taxon>
    </lineage>
</organism>
<dbReference type="SUPFAM" id="SSF51430">
    <property type="entry name" value="NAD(P)-linked oxidoreductase"/>
    <property type="match status" value="1"/>
</dbReference>
<dbReference type="InterPro" id="IPR053135">
    <property type="entry name" value="AKR2_Oxidoreductase"/>
</dbReference>
<dbReference type="InterPro" id="IPR036812">
    <property type="entry name" value="NAD(P)_OxRdtase_dom_sf"/>
</dbReference>
<dbReference type="CDD" id="cd19100">
    <property type="entry name" value="AKR_unchar"/>
    <property type="match status" value="1"/>
</dbReference>
<evidence type="ECO:0000313" key="2">
    <source>
        <dbReference type="EMBL" id="WXB10738.1"/>
    </source>
</evidence>
<dbReference type="InterPro" id="IPR023210">
    <property type="entry name" value="NADP_OxRdtase_dom"/>
</dbReference>
<reference evidence="2" key="1">
    <citation type="submission" date="2021-12" db="EMBL/GenBank/DDBJ databases">
        <title>Discovery of the Pendulisporaceae a myxobacterial family with distinct sporulation behavior and unique specialized metabolism.</title>
        <authorList>
            <person name="Garcia R."/>
            <person name="Popoff A."/>
            <person name="Bader C.D."/>
            <person name="Loehr J."/>
            <person name="Walesch S."/>
            <person name="Walt C."/>
            <person name="Boldt J."/>
            <person name="Bunk B."/>
            <person name="Haeckl F.J.F.P.J."/>
            <person name="Gunesch A.P."/>
            <person name="Birkelbach J."/>
            <person name="Nuebel U."/>
            <person name="Pietschmann T."/>
            <person name="Bach T."/>
            <person name="Mueller R."/>
        </authorList>
    </citation>
    <scope>NUCLEOTIDE SEQUENCE</scope>
    <source>
        <strain evidence="2">MSr11367</strain>
    </source>
</reference>
<sequence length="301" mass="33380">MPMRPLGKTGVSVSLVGIGGFHIGEPDEQEGIRIVRTALDRGINFLDNCWDYHEGKSEERMGKALRDGYREKAFLMTKLDGRTKQSAREQLEQSLRRLGTDRIDLVQIHEVIRDSDPERCFRDGGCVEALVEAKKAGKIRFIGFTGHKHPNIHLAMLRAADTHGFTFDTVQMPLNVMDAHFRSFERNVLPVLVEKRIGVLGMKSMGSGILLESKTVTPVECLHYAMNLPTSVVITGCDSMGVLEQAISAAISFKAMDKAEVAALLEKTRAAAAEGKYEKFKTSEQFDGTAKNPKWLETASI</sequence>
<name>A0ABZ2LLG9_9BACT</name>
<evidence type="ECO:0000259" key="1">
    <source>
        <dbReference type="Pfam" id="PF00248"/>
    </source>
</evidence>
<feature type="domain" description="NADP-dependent oxidoreductase" evidence="1">
    <location>
        <begin position="16"/>
        <end position="215"/>
    </location>
</feature>
<dbReference type="Gene3D" id="3.20.20.100">
    <property type="entry name" value="NADP-dependent oxidoreductase domain"/>
    <property type="match status" value="1"/>
</dbReference>
<gene>
    <name evidence="2" type="ORF">LVJ94_20460</name>
</gene>
<evidence type="ECO:0000313" key="3">
    <source>
        <dbReference type="Proteomes" id="UP001374803"/>
    </source>
</evidence>
<protein>
    <submittedName>
        <fullName evidence="2">Aldo/keto reductase</fullName>
    </submittedName>
</protein>